<dbReference type="AlphaFoldDB" id="A0A4Z0RY52"/>
<dbReference type="RefSeq" id="WP_135519412.1">
    <property type="nucleotide sequence ID" value="NZ_PVSN01000036.1"/>
</dbReference>
<organism evidence="1 2">
    <name type="scientific">Weissella confusa</name>
    <name type="common">Lactobacillus confusus</name>
    <dbReference type="NCBI Taxonomy" id="1583"/>
    <lineage>
        <taxon>Bacteria</taxon>
        <taxon>Bacillati</taxon>
        <taxon>Bacillota</taxon>
        <taxon>Bacilli</taxon>
        <taxon>Lactobacillales</taxon>
        <taxon>Lactobacillaceae</taxon>
        <taxon>Weissella</taxon>
    </lineage>
</organism>
<evidence type="ECO:0000313" key="1">
    <source>
        <dbReference type="EMBL" id="TGE72797.1"/>
    </source>
</evidence>
<sequence length="136" mass="14834">MADRRPIVFYERLMENYDEQVAHLMLAKTAYVMWADSSEDAVDVLAEPAAEPEEVEMPAVSQPAEPVIVETLQPQVETVTVPDKPVATVVASEAPAVPHEKHANTHVKTGLGLSLDDILSEEASVAAKSETSYFED</sequence>
<dbReference type="EMBL" id="PVSN01000036">
    <property type="protein sequence ID" value="TGE72797.1"/>
    <property type="molecule type" value="Genomic_DNA"/>
</dbReference>
<proteinExistence type="predicted"/>
<dbReference type="Proteomes" id="UP000297646">
    <property type="component" value="Unassembled WGS sequence"/>
</dbReference>
<dbReference type="OrthoDB" id="2149583at2"/>
<gene>
    <name evidence="1" type="ORF">C6P11_05685</name>
</gene>
<protein>
    <submittedName>
        <fullName evidence="1">Uncharacterized protein</fullName>
    </submittedName>
</protein>
<reference evidence="1 2" key="1">
    <citation type="submission" date="2018-03" db="EMBL/GenBank/DDBJ databases">
        <title>Genome sequencing of Weissella confusa isolates.</title>
        <authorList>
            <person name="Kajala I."/>
            <person name="Baruah R."/>
            <person name="Bergsveinson J."/>
            <person name="Juvonen R."/>
            <person name="Ziola B."/>
        </authorList>
    </citation>
    <scope>NUCLEOTIDE SEQUENCE [LARGE SCALE GENOMIC DNA]</scope>
    <source>
        <strain evidence="1 2">VTT E-062653</strain>
    </source>
</reference>
<accession>A0A4Z0RY52</accession>
<evidence type="ECO:0000313" key="2">
    <source>
        <dbReference type="Proteomes" id="UP000297646"/>
    </source>
</evidence>
<name>A0A4Z0RY52_WEICO</name>
<comment type="caution">
    <text evidence="1">The sequence shown here is derived from an EMBL/GenBank/DDBJ whole genome shotgun (WGS) entry which is preliminary data.</text>
</comment>